<name>A0ABQ5ZPE7_9HYPH</name>
<dbReference type="PRINTS" id="PR00411">
    <property type="entry name" value="PNDRDTASEI"/>
</dbReference>
<dbReference type="PANTHER" id="PTHR43400">
    <property type="entry name" value="FUMARATE REDUCTASE"/>
    <property type="match status" value="1"/>
</dbReference>
<dbReference type="PANTHER" id="PTHR43400:SF7">
    <property type="entry name" value="FAD-DEPENDENT OXIDOREDUCTASE 2 FAD BINDING DOMAIN-CONTAINING PROTEIN"/>
    <property type="match status" value="1"/>
</dbReference>
<dbReference type="NCBIfam" id="NF006130">
    <property type="entry name" value="PRK08274.1"/>
    <property type="match status" value="1"/>
</dbReference>
<sequence length="512" mass="56096">MERPMSEIEYDVVIVGGGNAALCAALSARENGAGSVLVLERASEEERGGNSSYTEGLMRFAYTGSDDIRALSPDLTPEEMDSDFGSYTEDMFFDDMARITHNRTDPDLCEILVRQSNATMHWMVKQGVKFYPQFGRQSFKVDGKFKFWGGATLAAWGGGQGLVDSLYAAVKKAGIDVRYNAWARELISSDAGVEGVIVKLDGVTQQVRAKSVVLACGGFEANSEWRTKYLGPGWDLAKVRGSKFNTGDGLDMALKVGAQPKGNWSGCHAVGWERYAEDFGDLSVTGDYERDSYPWSIMVNAAGKRFLDEGADIRNYTYAKYGKVILEQPGQFAWQIFDSTVVHLLRPEYKTRRVTRVVADTLEELVDRMGDVDRETFLKTVRDYNASITRDVPFDPTVKDGRRTEGLDIPKSNWANPIETGPFEAYAVTCGITFTFGGLRISTDAQAIDGGERPIPGLYVAGELVGGLFYFNYPGATGLMSGAVFGRIAGRNAAIAARATRESVRTAKVSAM</sequence>
<dbReference type="InterPro" id="IPR036188">
    <property type="entry name" value="FAD/NAD-bd_sf"/>
</dbReference>
<evidence type="ECO:0000313" key="7">
    <source>
        <dbReference type="Proteomes" id="UP001156702"/>
    </source>
</evidence>
<keyword evidence="3" id="KW-0274">FAD</keyword>
<keyword evidence="7" id="KW-1185">Reference proteome</keyword>
<accession>A0ABQ5ZPE7</accession>
<dbReference type="Proteomes" id="UP001156702">
    <property type="component" value="Unassembled WGS sequence"/>
</dbReference>
<comment type="caution">
    <text evidence="6">The sequence shown here is derived from an EMBL/GenBank/DDBJ whole genome shotgun (WGS) entry which is preliminary data.</text>
</comment>
<proteinExistence type="predicted"/>
<evidence type="ECO:0000256" key="4">
    <source>
        <dbReference type="ARBA" id="ARBA00023002"/>
    </source>
</evidence>
<gene>
    <name evidence="6" type="ORF">GCM10007923_37810</name>
</gene>
<dbReference type="Gene3D" id="3.50.50.60">
    <property type="entry name" value="FAD/NAD(P)-binding domain"/>
    <property type="match status" value="1"/>
</dbReference>
<organism evidence="6 7">
    <name type="scientific">Shinella yambaruensis</name>
    <dbReference type="NCBI Taxonomy" id="415996"/>
    <lineage>
        <taxon>Bacteria</taxon>
        <taxon>Pseudomonadati</taxon>
        <taxon>Pseudomonadota</taxon>
        <taxon>Alphaproteobacteria</taxon>
        <taxon>Hyphomicrobiales</taxon>
        <taxon>Rhizobiaceae</taxon>
        <taxon>Shinella</taxon>
    </lineage>
</organism>
<protein>
    <submittedName>
        <fullName evidence="6">Tricarballylate dehydrogenase</fullName>
    </submittedName>
</protein>
<keyword evidence="4" id="KW-0560">Oxidoreductase</keyword>
<evidence type="ECO:0000256" key="3">
    <source>
        <dbReference type="ARBA" id="ARBA00022827"/>
    </source>
</evidence>
<keyword evidence="2" id="KW-0285">Flavoprotein</keyword>
<evidence type="ECO:0000259" key="5">
    <source>
        <dbReference type="Pfam" id="PF00890"/>
    </source>
</evidence>
<dbReference type="Gene3D" id="3.90.700.10">
    <property type="entry name" value="Succinate dehydrogenase/fumarate reductase flavoprotein, catalytic domain"/>
    <property type="match status" value="1"/>
</dbReference>
<dbReference type="SUPFAM" id="SSF51905">
    <property type="entry name" value="FAD/NAD(P)-binding domain"/>
    <property type="match status" value="1"/>
</dbReference>
<dbReference type="SUPFAM" id="SSF56425">
    <property type="entry name" value="Succinate dehydrogenase/fumarate reductase flavoprotein, catalytic domain"/>
    <property type="match status" value="1"/>
</dbReference>
<reference evidence="7" key="1">
    <citation type="journal article" date="2019" name="Int. J. Syst. Evol. Microbiol.">
        <title>The Global Catalogue of Microorganisms (GCM) 10K type strain sequencing project: providing services to taxonomists for standard genome sequencing and annotation.</title>
        <authorList>
            <consortium name="The Broad Institute Genomics Platform"/>
            <consortium name="The Broad Institute Genome Sequencing Center for Infectious Disease"/>
            <person name="Wu L."/>
            <person name="Ma J."/>
        </authorList>
    </citation>
    <scope>NUCLEOTIDE SEQUENCE [LARGE SCALE GENOMIC DNA]</scope>
    <source>
        <strain evidence="7">NBRC 102122</strain>
    </source>
</reference>
<evidence type="ECO:0000256" key="1">
    <source>
        <dbReference type="ARBA" id="ARBA00001974"/>
    </source>
</evidence>
<evidence type="ECO:0000313" key="6">
    <source>
        <dbReference type="EMBL" id="GLR52567.1"/>
    </source>
</evidence>
<feature type="domain" description="FAD-dependent oxidoreductase 2 FAD-binding" evidence="5">
    <location>
        <begin position="11"/>
        <end position="476"/>
    </location>
</feature>
<dbReference type="InterPro" id="IPR050315">
    <property type="entry name" value="FAD-oxidoreductase_2"/>
</dbReference>
<comment type="cofactor">
    <cofactor evidence="1">
        <name>FAD</name>
        <dbReference type="ChEBI" id="CHEBI:57692"/>
    </cofactor>
</comment>
<dbReference type="InterPro" id="IPR027477">
    <property type="entry name" value="Succ_DH/fumarate_Rdtase_cat_sf"/>
</dbReference>
<dbReference type="EMBL" id="BSOP01000030">
    <property type="protein sequence ID" value="GLR52567.1"/>
    <property type="molecule type" value="Genomic_DNA"/>
</dbReference>
<dbReference type="InterPro" id="IPR003953">
    <property type="entry name" value="FAD-dep_OxRdtase_2_FAD-bd"/>
</dbReference>
<evidence type="ECO:0000256" key="2">
    <source>
        <dbReference type="ARBA" id="ARBA00022630"/>
    </source>
</evidence>
<dbReference type="Pfam" id="PF00890">
    <property type="entry name" value="FAD_binding_2"/>
    <property type="match status" value="1"/>
</dbReference>